<proteinExistence type="predicted"/>
<dbReference type="AlphaFoldDB" id="A0A423X319"/>
<gene>
    <name evidence="1" type="ORF">VMCG_01900</name>
</gene>
<organism evidence="1 2">
    <name type="scientific">Cytospora schulzeri</name>
    <dbReference type="NCBI Taxonomy" id="448051"/>
    <lineage>
        <taxon>Eukaryota</taxon>
        <taxon>Fungi</taxon>
        <taxon>Dikarya</taxon>
        <taxon>Ascomycota</taxon>
        <taxon>Pezizomycotina</taxon>
        <taxon>Sordariomycetes</taxon>
        <taxon>Sordariomycetidae</taxon>
        <taxon>Diaporthales</taxon>
        <taxon>Cytosporaceae</taxon>
        <taxon>Cytospora</taxon>
    </lineage>
</organism>
<protein>
    <submittedName>
        <fullName evidence="1">Uncharacterized protein</fullName>
    </submittedName>
</protein>
<accession>A0A423X319</accession>
<evidence type="ECO:0000313" key="2">
    <source>
        <dbReference type="Proteomes" id="UP000283895"/>
    </source>
</evidence>
<dbReference type="EMBL" id="LKEA01000003">
    <property type="protein sequence ID" value="ROW10287.1"/>
    <property type="molecule type" value="Genomic_DNA"/>
</dbReference>
<dbReference type="Proteomes" id="UP000283895">
    <property type="component" value="Unassembled WGS sequence"/>
</dbReference>
<dbReference type="OrthoDB" id="1844152at2759"/>
<name>A0A423X319_9PEZI</name>
<sequence length="227" mass="25215">MAAPWEIAVFCHPYSVLRLQRARVGPMSPNLTMDTNLSVPRLLDYHSLWAISLDKYGISAVVLLANLVLATCIYFSPRQRLVSGIPFIGGASMGESVIGSASGVTPRRYSRRATSATTSTVAFYVPELKTAPVDKVDFPGTFVEMFEGKYTTFGSRSALHPRTFKTDLNKNLAGVMMELQDEVVDCFGEIFPDCSEEKWTEVTSCGCRHTHRHARLVPHIWQARAQP</sequence>
<evidence type="ECO:0000313" key="1">
    <source>
        <dbReference type="EMBL" id="ROW10287.1"/>
    </source>
</evidence>
<dbReference type="STRING" id="356882.A0A423X319"/>
<comment type="caution">
    <text evidence="1">The sequence shown here is derived from an EMBL/GenBank/DDBJ whole genome shotgun (WGS) entry which is preliminary data.</text>
</comment>
<keyword evidence="2" id="KW-1185">Reference proteome</keyword>
<reference evidence="1 2" key="1">
    <citation type="submission" date="2015-09" db="EMBL/GenBank/DDBJ databases">
        <title>Host preference determinants of Valsa canker pathogens revealed by comparative genomics.</title>
        <authorList>
            <person name="Yin Z."/>
            <person name="Huang L."/>
        </authorList>
    </citation>
    <scope>NUCLEOTIDE SEQUENCE [LARGE SCALE GENOMIC DNA]</scope>
    <source>
        <strain evidence="1 2">03-1</strain>
    </source>
</reference>